<feature type="transmembrane region" description="Helical" evidence="3">
    <location>
        <begin position="383"/>
        <end position="406"/>
    </location>
</feature>
<proteinExistence type="inferred from homology"/>
<dbReference type="Gene3D" id="1.10.600.10">
    <property type="entry name" value="Farnesyl Diphosphate Synthase"/>
    <property type="match status" value="1"/>
</dbReference>
<dbReference type="GO" id="GO:0051996">
    <property type="term" value="F:squalene synthase [NAD(P)H] activity"/>
    <property type="evidence" value="ECO:0000318"/>
    <property type="project" value="GO_Central"/>
</dbReference>
<dbReference type="GO" id="GO:0008610">
    <property type="term" value="P:lipid biosynthetic process"/>
    <property type="evidence" value="ECO:0007669"/>
    <property type="project" value="InterPro"/>
</dbReference>
<keyword evidence="3" id="KW-1133">Transmembrane helix</keyword>
<dbReference type="InterPro" id="IPR008949">
    <property type="entry name" value="Isoprenoid_synthase_dom_sf"/>
</dbReference>
<evidence type="ECO:0000256" key="2">
    <source>
        <dbReference type="ARBA" id="ARBA00006251"/>
    </source>
</evidence>
<comment type="cofactor">
    <cofactor evidence="1">
        <name>Mg(2+)</name>
        <dbReference type="ChEBI" id="CHEBI:18420"/>
    </cofactor>
</comment>
<sequence length="411" mass="46888">MGILKHPDEIIPLLKLMIAVKNAEKQIPTEAHWGFCYSMIRKVSRSFAIVMQPLATQLRNAACVFYLILRALDTVEDDTSIATDIKLPILRAFHQHIYEYDRQWHFSCGTGDCKVLMDEFHHVSTAFLELDRGCQVVIEDMIKRTGEAMAQFIGKEVVTVNDYDAYCQYVVGPIGLGMSKLFHNPGMEDLAPEDLSNSVALLLQKTNIIHDYLEDINEIPEARKFWPREIWCKYVNQLEDLKCDENSEKAVECLNEMVTNSLSHVEDCLTYLSALRDHAIFRASAIPLIMSIGTLALCYNNKQFFRGPVKMRRGLAAVVFDQTNTMPDVYGAFYDFASMMKSNVDKKDPNAMKTLRKIEAIQSICRDSGTLNKRKLHIVRIKSVYSSIMIMVLFIVLAVIFARLYANLNDN</sequence>
<dbReference type="PANTHER" id="PTHR11626:SF2">
    <property type="entry name" value="SQUALENE SYNTHASE"/>
    <property type="match status" value="1"/>
</dbReference>
<dbReference type="Proteomes" id="UP000813463">
    <property type="component" value="Chromosome 4"/>
</dbReference>
<keyword evidence="3" id="KW-0812">Transmembrane</keyword>
<reference evidence="4" key="1">
    <citation type="journal article" date="2021" name="Nat. Commun.">
        <title>Genomic analyses provide insights into spinach domestication and the genetic basis of agronomic traits.</title>
        <authorList>
            <person name="Cai X."/>
            <person name="Sun X."/>
            <person name="Xu C."/>
            <person name="Sun H."/>
            <person name="Wang X."/>
            <person name="Ge C."/>
            <person name="Zhang Z."/>
            <person name="Wang Q."/>
            <person name="Fei Z."/>
            <person name="Jiao C."/>
            <person name="Wang Q."/>
        </authorList>
    </citation>
    <scope>NUCLEOTIDE SEQUENCE [LARGE SCALE GENOMIC DNA]</scope>
    <source>
        <strain evidence="4">cv. Varoflay</strain>
    </source>
</reference>
<dbReference type="GO" id="GO:0045338">
    <property type="term" value="P:farnesyl diphosphate metabolic process"/>
    <property type="evidence" value="ECO:0000318"/>
    <property type="project" value="GO_Central"/>
</dbReference>
<accession>A0A9R0IS03</accession>
<dbReference type="GeneID" id="110793852"/>
<dbReference type="SFLD" id="SFLDG01018">
    <property type="entry name" value="Squalene/Phytoene_Synthase_Lik"/>
    <property type="match status" value="1"/>
</dbReference>
<dbReference type="Pfam" id="PF00494">
    <property type="entry name" value="SQS_PSY"/>
    <property type="match status" value="1"/>
</dbReference>
<organism evidence="4 5">
    <name type="scientific">Spinacia oleracea</name>
    <name type="common">Spinach</name>
    <dbReference type="NCBI Taxonomy" id="3562"/>
    <lineage>
        <taxon>Eukaryota</taxon>
        <taxon>Viridiplantae</taxon>
        <taxon>Streptophyta</taxon>
        <taxon>Embryophyta</taxon>
        <taxon>Tracheophyta</taxon>
        <taxon>Spermatophyta</taxon>
        <taxon>Magnoliopsida</taxon>
        <taxon>eudicotyledons</taxon>
        <taxon>Gunneridae</taxon>
        <taxon>Pentapetalae</taxon>
        <taxon>Caryophyllales</taxon>
        <taxon>Chenopodiaceae</taxon>
        <taxon>Chenopodioideae</taxon>
        <taxon>Anserineae</taxon>
        <taxon>Spinacia</taxon>
    </lineage>
</organism>
<dbReference type="KEGG" id="soe:110793852"/>
<dbReference type="CDD" id="cd00683">
    <property type="entry name" value="Trans_IPPS_HH"/>
    <property type="match status" value="1"/>
</dbReference>
<evidence type="ECO:0000256" key="1">
    <source>
        <dbReference type="ARBA" id="ARBA00001946"/>
    </source>
</evidence>
<evidence type="ECO:0000256" key="3">
    <source>
        <dbReference type="SAM" id="Phobius"/>
    </source>
</evidence>
<dbReference type="GO" id="GO:0005789">
    <property type="term" value="C:endoplasmic reticulum membrane"/>
    <property type="evidence" value="ECO:0000318"/>
    <property type="project" value="GO_Central"/>
</dbReference>
<gene>
    <name evidence="5" type="primary">LOC110793852</name>
</gene>
<dbReference type="PANTHER" id="PTHR11626">
    <property type="entry name" value="FARNESYL-DIPHOSPHATE FARNESYLTRANSFERASE"/>
    <property type="match status" value="1"/>
</dbReference>
<dbReference type="AlphaFoldDB" id="A0A9R0IS03"/>
<dbReference type="NCBIfam" id="TIGR01559">
    <property type="entry name" value="squal_synth"/>
    <property type="match status" value="1"/>
</dbReference>
<dbReference type="OrthoDB" id="431150at2759"/>
<keyword evidence="3" id="KW-0472">Membrane</keyword>
<keyword evidence="4" id="KW-1185">Reference proteome</keyword>
<feature type="transmembrane region" description="Helical" evidence="3">
    <location>
        <begin position="279"/>
        <end position="299"/>
    </location>
</feature>
<protein>
    <submittedName>
        <fullName evidence="5">Squalene synthase 2 isoform X1</fullName>
    </submittedName>
</protein>
<dbReference type="SUPFAM" id="SSF48576">
    <property type="entry name" value="Terpenoid synthases"/>
    <property type="match status" value="1"/>
</dbReference>
<reference evidence="5" key="2">
    <citation type="submission" date="2025-08" db="UniProtKB">
        <authorList>
            <consortium name="RefSeq"/>
        </authorList>
    </citation>
    <scope>IDENTIFICATION</scope>
    <source>
        <tissue evidence="5">Leaf</tissue>
    </source>
</reference>
<comment type="similarity">
    <text evidence="2">Belongs to the phytoene/squalene synthase family.</text>
</comment>
<dbReference type="SFLD" id="SFLDS00005">
    <property type="entry name" value="Isoprenoid_Synthase_Type_I"/>
    <property type="match status" value="1"/>
</dbReference>
<dbReference type="InterPro" id="IPR002060">
    <property type="entry name" value="Squ/phyt_synthse"/>
</dbReference>
<dbReference type="RefSeq" id="XP_021854473.1">
    <property type="nucleotide sequence ID" value="XM_021998781.2"/>
</dbReference>
<dbReference type="InterPro" id="IPR044844">
    <property type="entry name" value="Trans_IPPS_euk-type"/>
</dbReference>
<name>A0A9R0IS03_SPIOL</name>
<dbReference type="InterPro" id="IPR033904">
    <property type="entry name" value="Trans_IPPS_HH"/>
</dbReference>
<evidence type="ECO:0000313" key="5">
    <source>
        <dbReference type="RefSeq" id="XP_021854473.1"/>
    </source>
</evidence>
<evidence type="ECO:0000313" key="4">
    <source>
        <dbReference type="Proteomes" id="UP000813463"/>
    </source>
</evidence>
<dbReference type="FunFam" id="1.10.600.10:FF:000012">
    <property type="entry name" value="Squalene synthase 1"/>
    <property type="match status" value="1"/>
</dbReference>
<dbReference type="InterPro" id="IPR006449">
    <property type="entry name" value="Squal_synth-like"/>
</dbReference>